<dbReference type="InterPro" id="IPR001138">
    <property type="entry name" value="Zn2Cys6_DnaBD"/>
</dbReference>
<keyword evidence="4" id="KW-0804">Transcription</keyword>
<dbReference type="STRING" id="106004.A0A1Y2EC49"/>
<comment type="subcellular location">
    <subcellularLocation>
        <location evidence="1">Nucleus</location>
    </subcellularLocation>
</comment>
<dbReference type="InterPro" id="IPR007219">
    <property type="entry name" value="XnlR_reg_dom"/>
</dbReference>
<gene>
    <name evidence="8" type="ORF">BCR35DRAFT_308156</name>
</gene>
<dbReference type="SMART" id="SM00906">
    <property type="entry name" value="Fungal_trans"/>
    <property type="match status" value="1"/>
</dbReference>
<sequence>MPPDRTTSSFLESISSGAPLSSKGAQHAPSLERGKACLVCRTRKVKCDGQRPTCGSCSRSAVAHGENPVGIICNYDEPERGEKRKRGAGGVSKIQSLEAKIAELEKTIADSKAAGHAVYQPQQAQQQQQGHSAPFGAPQQPIPQFGHNAQMQQPAVPGQGPIPLAHDGTNHNHFDILLQASGQHPQQPGFIPPHAQAEPTFFYPDNTSLSNFPSSNPSFFNSNPIPMPGVNLPDDPTDAAILLEILYPGWPRDLPTPTLVTRLIDVYFTKNHFASGMVNARKFLAAMQLPPTHSGFPHRSLIHAMLASAARLVSSDFFTHEEKYWGRTDPNESVSDYHAKRSKSAVDEAIASGQKLFQVAQATVLLCFYAYTSARFVEVWLGCGLATRVATPLGLNHLRTASAEAQVERKPLHTKPNLLTPTDDPEELHERSVTFWLAFMADRFASASTGWAMSLDETDITTLLPSPSHMYPDTDLAASPLSPRNPNFLISHPPHLVEGFQLFMKAVVLLGRVVTYLQRSPTTTRWQVGASEEREAPVDLRTTREFKQLDADAVTFRLSIPRDYQNIQQHATEDSRLCLVFAVPHTTTIILHEPFCTMQEGDVSMARCLLSARAILEAIYSLWSTSFEIALLSPFINYCWAVAGRTLVRDLAIKQAKGIVVGTDQLRADVNTILAAMRAYKSPLGLATASSLQSLLDDPSLCLPHKDLRCTPYAAPDGPCAVAYPQQRPGAPPSTGSSGASPVSFDMPTTPNSLPPQMASNGNPSSMLFGGTGFPGEDGRFKEMSGIDFGDLEAVGNFVPPNWGHAQ</sequence>
<dbReference type="EMBL" id="MCGR01000058">
    <property type="protein sequence ID" value="ORY69141.1"/>
    <property type="molecule type" value="Genomic_DNA"/>
</dbReference>
<dbReference type="CDD" id="cd12148">
    <property type="entry name" value="fungal_TF_MHR"/>
    <property type="match status" value="1"/>
</dbReference>
<dbReference type="PANTHER" id="PTHR47338">
    <property type="entry name" value="ZN(II)2CYS6 TRANSCRIPTION FACTOR (EUROFUNG)-RELATED"/>
    <property type="match status" value="1"/>
</dbReference>
<feature type="region of interest" description="Disordered" evidence="6">
    <location>
        <begin position="724"/>
        <end position="780"/>
    </location>
</feature>
<evidence type="ECO:0000256" key="1">
    <source>
        <dbReference type="ARBA" id="ARBA00004123"/>
    </source>
</evidence>
<dbReference type="Gene3D" id="4.10.240.10">
    <property type="entry name" value="Zn(2)-C6 fungal-type DNA-binding domain"/>
    <property type="match status" value="1"/>
</dbReference>
<keyword evidence="2" id="KW-0479">Metal-binding</keyword>
<dbReference type="GO" id="GO:0005634">
    <property type="term" value="C:nucleus"/>
    <property type="evidence" value="ECO:0007669"/>
    <property type="project" value="UniProtKB-SubCell"/>
</dbReference>
<dbReference type="GO" id="GO:0003677">
    <property type="term" value="F:DNA binding"/>
    <property type="evidence" value="ECO:0007669"/>
    <property type="project" value="InterPro"/>
</dbReference>
<evidence type="ECO:0000256" key="3">
    <source>
        <dbReference type="ARBA" id="ARBA00023015"/>
    </source>
</evidence>
<dbReference type="SUPFAM" id="SSF57701">
    <property type="entry name" value="Zn2/Cys6 DNA-binding domain"/>
    <property type="match status" value="1"/>
</dbReference>
<dbReference type="Proteomes" id="UP000193467">
    <property type="component" value="Unassembled WGS sequence"/>
</dbReference>
<evidence type="ECO:0000259" key="7">
    <source>
        <dbReference type="PROSITE" id="PS50048"/>
    </source>
</evidence>
<dbReference type="InterPro" id="IPR036864">
    <property type="entry name" value="Zn2-C6_fun-type_DNA-bd_sf"/>
</dbReference>
<evidence type="ECO:0000256" key="2">
    <source>
        <dbReference type="ARBA" id="ARBA00022723"/>
    </source>
</evidence>
<dbReference type="AlphaFoldDB" id="A0A1Y2EC49"/>
<protein>
    <recommendedName>
        <fullName evidence="7">Zn(2)-C6 fungal-type domain-containing protein</fullName>
    </recommendedName>
</protein>
<dbReference type="GO" id="GO:0006351">
    <property type="term" value="P:DNA-templated transcription"/>
    <property type="evidence" value="ECO:0007669"/>
    <property type="project" value="InterPro"/>
</dbReference>
<dbReference type="GO" id="GO:0000981">
    <property type="term" value="F:DNA-binding transcription factor activity, RNA polymerase II-specific"/>
    <property type="evidence" value="ECO:0007669"/>
    <property type="project" value="InterPro"/>
</dbReference>
<dbReference type="CDD" id="cd00067">
    <property type="entry name" value="GAL4"/>
    <property type="match status" value="1"/>
</dbReference>
<evidence type="ECO:0000256" key="5">
    <source>
        <dbReference type="ARBA" id="ARBA00023242"/>
    </source>
</evidence>
<feature type="region of interest" description="Disordered" evidence="6">
    <location>
        <begin position="1"/>
        <end position="30"/>
    </location>
</feature>
<dbReference type="InParanoid" id="A0A1Y2EC49"/>
<dbReference type="PROSITE" id="PS50048">
    <property type="entry name" value="ZN2_CY6_FUNGAL_2"/>
    <property type="match status" value="1"/>
</dbReference>
<feature type="compositionally biased region" description="Low complexity" evidence="6">
    <location>
        <begin position="733"/>
        <end position="742"/>
    </location>
</feature>
<dbReference type="GO" id="GO:0008270">
    <property type="term" value="F:zinc ion binding"/>
    <property type="evidence" value="ECO:0007669"/>
    <property type="project" value="InterPro"/>
</dbReference>
<evidence type="ECO:0000256" key="6">
    <source>
        <dbReference type="SAM" id="MobiDB-lite"/>
    </source>
</evidence>
<keyword evidence="9" id="KW-1185">Reference proteome</keyword>
<comment type="caution">
    <text evidence="8">The sequence shown here is derived from an EMBL/GenBank/DDBJ whole genome shotgun (WGS) entry which is preliminary data.</text>
</comment>
<dbReference type="OrthoDB" id="5600212at2759"/>
<dbReference type="InterPro" id="IPR050815">
    <property type="entry name" value="TF_fung"/>
</dbReference>
<keyword evidence="3" id="KW-0805">Transcription regulation</keyword>
<feature type="domain" description="Zn(2)-C6 fungal-type" evidence="7">
    <location>
        <begin position="36"/>
        <end position="75"/>
    </location>
</feature>
<feature type="compositionally biased region" description="Polar residues" evidence="6">
    <location>
        <begin position="1"/>
        <end position="19"/>
    </location>
</feature>
<dbReference type="PANTHER" id="PTHR47338:SF29">
    <property type="entry name" value="ZN(2)-C6 FUNGAL-TYPE DOMAIN-CONTAINING PROTEIN"/>
    <property type="match status" value="1"/>
</dbReference>
<dbReference type="SMART" id="SM00066">
    <property type="entry name" value="GAL4"/>
    <property type="match status" value="1"/>
</dbReference>
<accession>A0A1Y2EC49</accession>
<organism evidence="8 9">
    <name type="scientific">Leucosporidium creatinivorum</name>
    <dbReference type="NCBI Taxonomy" id="106004"/>
    <lineage>
        <taxon>Eukaryota</taxon>
        <taxon>Fungi</taxon>
        <taxon>Dikarya</taxon>
        <taxon>Basidiomycota</taxon>
        <taxon>Pucciniomycotina</taxon>
        <taxon>Microbotryomycetes</taxon>
        <taxon>Leucosporidiales</taxon>
        <taxon>Leucosporidium</taxon>
    </lineage>
</organism>
<dbReference type="Pfam" id="PF04082">
    <property type="entry name" value="Fungal_trans"/>
    <property type="match status" value="1"/>
</dbReference>
<dbReference type="Pfam" id="PF00172">
    <property type="entry name" value="Zn_clus"/>
    <property type="match status" value="1"/>
</dbReference>
<evidence type="ECO:0000313" key="9">
    <source>
        <dbReference type="Proteomes" id="UP000193467"/>
    </source>
</evidence>
<reference evidence="8 9" key="1">
    <citation type="submission" date="2016-07" db="EMBL/GenBank/DDBJ databases">
        <title>Pervasive Adenine N6-methylation of Active Genes in Fungi.</title>
        <authorList>
            <consortium name="DOE Joint Genome Institute"/>
            <person name="Mondo S.J."/>
            <person name="Dannebaum R.O."/>
            <person name="Kuo R.C."/>
            <person name="Labutti K."/>
            <person name="Haridas S."/>
            <person name="Kuo A."/>
            <person name="Salamov A."/>
            <person name="Ahrendt S.R."/>
            <person name="Lipzen A."/>
            <person name="Sullivan W."/>
            <person name="Andreopoulos W.B."/>
            <person name="Clum A."/>
            <person name="Lindquist E."/>
            <person name="Daum C."/>
            <person name="Ramamoorthy G.K."/>
            <person name="Gryganskyi A."/>
            <person name="Culley D."/>
            <person name="Magnuson J.K."/>
            <person name="James T.Y."/>
            <person name="O'Malley M.A."/>
            <person name="Stajich J.E."/>
            <person name="Spatafora J.W."/>
            <person name="Visel A."/>
            <person name="Grigoriev I.V."/>
        </authorList>
    </citation>
    <scope>NUCLEOTIDE SEQUENCE [LARGE SCALE GENOMIC DNA]</scope>
    <source>
        <strain evidence="8 9">62-1032</strain>
    </source>
</reference>
<keyword evidence="5" id="KW-0539">Nucleus</keyword>
<evidence type="ECO:0000256" key="4">
    <source>
        <dbReference type="ARBA" id="ARBA00023163"/>
    </source>
</evidence>
<evidence type="ECO:0000313" key="8">
    <source>
        <dbReference type="EMBL" id="ORY69141.1"/>
    </source>
</evidence>
<name>A0A1Y2EC49_9BASI</name>
<proteinExistence type="predicted"/>